<evidence type="ECO:0000313" key="1">
    <source>
        <dbReference type="EMBL" id="KAK1134925.1"/>
    </source>
</evidence>
<gene>
    <name evidence="1" type="ORF">K0M31_007691</name>
</gene>
<comment type="caution">
    <text evidence="1">The sequence shown here is derived from an EMBL/GenBank/DDBJ whole genome shotgun (WGS) entry which is preliminary data.</text>
</comment>
<evidence type="ECO:0000313" key="2">
    <source>
        <dbReference type="Proteomes" id="UP001177670"/>
    </source>
</evidence>
<dbReference type="AlphaFoldDB" id="A0AA40KVW1"/>
<protein>
    <submittedName>
        <fullName evidence="1">Uncharacterized protein</fullName>
    </submittedName>
</protein>
<name>A0AA40KVW1_9HYME</name>
<sequence>MGAQHPSGRARRKALGGEGLLVTKGTLVLTPGYKKEKEGYERLRNNAPPPALVSSYFNRLDGG</sequence>
<reference evidence="1" key="1">
    <citation type="submission" date="2021-10" db="EMBL/GenBank/DDBJ databases">
        <title>Melipona bicolor Genome sequencing and assembly.</title>
        <authorList>
            <person name="Araujo N.S."/>
            <person name="Arias M.C."/>
        </authorList>
    </citation>
    <scope>NUCLEOTIDE SEQUENCE</scope>
    <source>
        <strain evidence="1">USP_2M_L1-L4_2017</strain>
        <tissue evidence="1">Whole body</tissue>
    </source>
</reference>
<keyword evidence="2" id="KW-1185">Reference proteome</keyword>
<proteinExistence type="predicted"/>
<dbReference type="EMBL" id="JAHYIQ010000002">
    <property type="protein sequence ID" value="KAK1134925.1"/>
    <property type="molecule type" value="Genomic_DNA"/>
</dbReference>
<dbReference type="Proteomes" id="UP001177670">
    <property type="component" value="Unassembled WGS sequence"/>
</dbReference>
<accession>A0AA40KVW1</accession>
<organism evidence="1 2">
    <name type="scientific">Melipona bicolor</name>
    <dbReference type="NCBI Taxonomy" id="60889"/>
    <lineage>
        <taxon>Eukaryota</taxon>
        <taxon>Metazoa</taxon>
        <taxon>Ecdysozoa</taxon>
        <taxon>Arthropoda</taxon>
        <taxon>Hexapoda</taxon>
        <taxon>Insecta</taxon>
        <taxon>Pterygota</taxon>
        <taxon>Neoptera</taxon>
        <taxon>Endopterygota</taxon>
        <taxon>Hymenoptera</taxon>
        <taxon>Apocrita</taxon>
        <taxon>Aculeata</taxon>
        <taxon>Apoidea</taxon>
        <taxon>Anthophila</taxon>
        <taxon>Apidae</taxon>
        <taxon>Melipona</taxon>
    </lineage>
</organism>